<accession>A0ABM7NS05</accession>
<proteinExistence type="predicted"/>
<dbReference type="GeneID" id="80558091"/>
<keyword evidence="2" id="KW-1185">Reference proteome</keyword>
<dbReference type="RefSeq" id="YP_010841494.1">
    <property type="nucleotide sequence ID" value="NC_079139.1"/>
</dbReference>
<evidence type="ECO:0000313" key="2">
    <source>
        <dbReference type="Proteomes" id="UP001321479"/>
    </source>
</evidence>
<organism evidence="1 2">
    <name type="scientific">Cotonvirus japonicus</name>
    <dbReference type="NCBI Taxonomy" id="2811091"/>
    <lineage>
        <taxon>Viruses</taxon>
        <taxon>Varidnaviria</taxon>
        <taxon>Bamfordvirae</taxon>
        <taxon>Nucleocytoviricota</taxon>
        <taxon>Megaviricetes</taxon>
        <taxon>Imitervirales</taxon>
        <taxon>Mimiviridae</taxon>
        <taxon>Megamimivirinae</taxon>
        <taxon>Cotonvirus</taxon>
        <taxon>Cotonvirus japonicum</taxon>
    </lineage>
</organism>
<reference evidence="1 2" key="1">
    <citation type="submission" date="2021-02" db="EMBL/GenBank/DDBJ databases">
        <title>Cotonvirus japonicus, which uses Golgi apparatus of host cells for its virion factory, phylogenetically links tailed tupanvirus and icosahedral mimivirus.</title>
        <authorList>
            <person name="Takahashi H."/>
            <person name="Fukaya S."/>
            <person name="Song C."/>
            <person name="Murata K."/>
            <person name="Takemura M."/>
        </authorList>
    </citation>
    <scope>NUCLEOTIDE SEQUENCE [LARGE SCALE GENOMIC DNA]</scope>
</reference>
<sequence length="132" mass="16169">MLTYQELKIYLLSNNRYLKSHGYSITTKQNYIIISTQKYNYHITIFEDQWDDYYFITKKPYNLFHISSNNSSNKCSSYFWISRKTHKIQKIPKKYFKYNQDQYSFFSSTRNSCKFHNVKPLLIIFQNIINHI</sequence>
<dbReference type="Proteomes" id="UP001321479">
    <property type="component" value="Segment"/>
</dbReference>
<evidence type="ECO:0000313" key="1">
    <source>
        <dbReference type="EMBL" id="BCS82886.1"/>
    </source>
</evidence>
<dbReference type="EMBL" id="AP024483">
    <property type="protein sequence ID" value="BCS82886.1"/>
    <property type="molecule type" value="Genomic_DNA"/>
</dbReference>
<protein>
    <submittedName>
        <fullName evidence="1">Uncharacterized protein</fullName>
    </submittedName>
</protein>
<name>A0ABM7NS05_9VIRU</name>